<keyword evidence="1" id="KW-0812">Transmembrane</keyword>
<protein>
    <recommendedName>
        <fullName evidence="5">PEP-CTERM protein-sorting domain-containing protein</fullName>
    </recommendedName>
</protein>
<dbReference type="eggNOG" id="ENOG503331K">
    <property type="taxonomic scope" value="Bacteria"/>
</dbReference>
<feature type="transmembrane region" description="Helical" evidence="1">
    <location>
        <begin position="202"/>
        <end position="221"/>
    </location>
</feature>
<evidence type="ECO:0008006" key="5">
    <source>
        <dbReference type="Google" id="ProtNLM"/>
    </source>
</evidence>
<keyword evidence="4" id="KW-1185">Reference proteome</keyword>
<dbReference type="Proteomes" id="UP000009282">
    <property type="component" value="Chromosome"/>
</dbReference>
<organism evidence="3 4">
    <name type="scientific">Glaciecola nitratireducens (strain JCM 12485 / KCTC 12276 / FR1064)</name>
    <dbReference type="NCBI Taxonomy" id="1085623"/>
    <lineage>
        <taxon>Bacteria</taxon>
        <taxon>Pseudomonadati</taxon>
        <taxon>Pseudomonadota</taxon>
        <taxon>Gammaproteobacteria</taxon>
        <taxon>Alteromonadales</taxon>
        <taxon>Alteromonadaceae</taxon>
        <taxon>Brumicola</taxon>
    </lineage>
</organism>
<reference evidence="3 4" key="1">
    <citation type="journal article" date="2011" name="J. Bacteriol.">
        <title>Complete genome sequence of seawater bacterium Glaciecola nitratireducens FR1064T.</title>
        <authorList>
            <person name="Bian F."/>
            <person name="Qin Q.L."/>
            <person name="Xie B.B."/>
            <person name="Shu Y.L."/>
            <person name="Zhang X.Y."/>
            <person name="Yu Y."/>
            <person name="Chen B."/>
            <person name="Chen X.L."/>
            <person name="Zhou B.C."/>
            <person name="Zhang Y.Z."/>
        </authorList>
    </citation>
    <scope>NUCLEOTIDE SEQUENCE [LARGE SCALE GENOMIC DNA]</scope>
    <source>
        <strain evidence="4">JCM 12485 / KCTC 12276 / FR1064</strain>
    </source>
</reference>
<dbReference type="HOGENOM" id="CLU_1223293_0_0_6"/>
<keyword evidence="1" id="KW-1133">Transmembrane helix</keyword>
<feature type="signal peptide" evidence="2">
    <location>
        <begin position="1"/>
        <end position="22"/>
    </location>
</feature>
<evidence type="ECO:0000313" key="4">
    <source>
        <dbReference type="Proteomes" id="UP000009282"/>
    </source>
</evidence>
<evidence type="ECO:0000256" key="1">
    <source>
        <dbReference type="SAM" id="Phobius"/>
    </source>
</evidence>
<dbReference type="AlphaFoldDB" id="G4QI99"/>
<keyword evidence="2" id="KW-0732">Signal</keyword>
<name>G4QI99_GLANF</name>
<evidence type="ECO:0000313" key="3">
    <source>
        <dbReference type="EMBL" id="AEP30713.1"/>
    </source>
</evidence>
<sequence length="226" mass="24477">MNIWKKLTAVVAIASFSLCTNAAFLYTEDFNDGVADDFTGNTNVESFPSQTFLGMLSTGSASENSAFLTIDGLSGFGYNLLTISFDVYAFRSLDGGNDAFSLSFNGDNVFTDSFRLVKRAGGNNTHTGPTNGTFVSYDINDFGFLPAYVNNPGVSIYRYTKTFTSFGDAVSFGFIGNTDQSWYGTNWRDEGFGLDNVRITAVSAPATLGLFGLSLMLLGFAKRRRA</sequence>
<dbReference type="STRING" id="1085623.GNIT_2616"/>
<proteinExistence type="predicted"/>
<dbReference type="OrthoDB" id="6400840at2"/>
<gene>
    <name evidence="3" type="ordered locus">GNIT_2616</name>
</gene>
<dbReference type="EMBL" id="CP003060">
    <property type="protein sequence ID" value="AEP30713.1"/>
    <property type="molecule type" value="Genomic_DNA"/>
</dbReference>
<dbReference type="RefSeq" id="WP_014109586.1">
    <property type="nucleotide sequence ID" value="NC_016041.1"/>
</dbReference>
<accession>G4QI99</accession>
<feature type="chain" id="PRO_5003467582" description="PEP-CTERM protein-sorting domain-containing protein" evidence="2">
    <location>
        <begin position="23"/>
        <end position="226"/>
    </location>
</feature>
<dbReference type="KEGG" id="gni:GNIT_2616"/>
<evidence type="ECO:0000256" key="2">
    <source>
        <dbReference type="SAM" id="SignalP"/>
    </source>
</evidence>
<keyword evidence="1" id="KW-0472">Membrane</keyword>